<proteinExistence type="predicted"/>
<comment type="caution">
    <text evidence="1">The sequence shown here is derived from an EMBL/GenBank/DDBJ whole genome shotgun (WGS) entry which is preliminary data.</text>
</comment>
<dbReference type="Proteomes" id="UP001290101">
    <property type="component" value="Unassembled WGS sequence"/>
</dbReference>
<sequence>MARSGMSGVNLNDVLFAVEKAAPVDGVEAVTRSVGASLDALWVSFLVADMSGRALVRLVHVPIGDVPGARRQDDDVAMVLPFDGGPQEQALRAQQVLVEQAGDQPETRWPGSL</sequence>
<name>A0ABU5JLF9_9ACTN</name>
<evidence type="ECO:0000313" key="1">
    <source>
        <dbReference type="EMBL" id="MDZ5493464.1"/>
    </source>
</evidence>
<protein>
    <submittedName>
        <fullName evidence="1">Uncharacterized protein</fullName>
    </submittedName>
</protein>
<evidence type="ECO:0000313" key="2">
    <source>
        <dbReference type="Proteomes" id="UP001290101"/>
    </source>
</evidence>
<accession>A0ABU5JLF9</accession>
<dbReference type="RefSeq" id="WP_322443054.1">
    <property type="nucleotide sequence ID" value="NZ_JAXOTQ010000047.1"/>
</dbReference>
<organism evidence="1 2">
    <name type="scientific">Micromonospora sicca</name>
    <dbReference type="NCBI Taxonomy" id="2202420"/>
    <lineage>
        <taxon>Bacteria</taxon>
        <taxon>Bacillati</taxon>
        <taxon>Actinomycetota</taxon>
        <taxon>Actinomycetes</taxon>
        <taxon>Micromonosporales</taxon>
        <taxon>Micromonosporaceae</taxon>
        <taxon>Micromonospora</taxon>
    </lineage>
</organism>
<keyword evidence="2" id="KW-1185">Reference proteome</keyword>
<gene>
    <name evidence="1" type="ORF">U2F25_29040</name>
</gene>
<reference evidence="1 2" key="1">
    <citation type="submission" date="2023-12" db="EMBL/GenBank/DDBJ databases">
        <title>Micromonospora sp. nov., isolated from Atacama Desert.</title>
        <authorList>
            <person name="Carro L."/>
            <person name="Golinska P."/>
            <person name="Klenk H.-P."/>
            <person name="Goodfellow M."/>
        </authorList>
    </citation>
    <scope>NUCLEOTIDE SEQUENCE [LARGE SCALE GENOMIC DNA]</scope>
    <source>
        <strain evidence="1 2">4G53</strain>
    </source>
</reference>
<dbReference type="EMBL" id="JAXOTQ010000047">
    <property type="protein sequence ID" value="MDZ5493464.1"/>
    <property type="molecule type" value="Genomic_DNA"/>
</dbReference>